<protein>
    <recommendedName>
        <fullName evidence="1">DUF7666 domain-containing protein</fullName>
    </recommendedName>
</protein>
<comment type="caution">
    <text evidence="2">The sequence shown here is derived from an EMBL/GenBank/DDBJ whole genome shotgun (WGS) entry which is preliminary data.</text>
</comment>
<organism evidence="2">
    <name type="scientific">marine sediment metagenome</name>
    <dbReference type="NCBI Taxonomy" id="412755"/>
    <lineage>
        <taxon>unclassified sequences</taxon>
        <taxon>metagenomes</taxon>
        <taxon>ecological metagenomes</taxon>
    </lineage>
</organism>
<proteinExistence type="predicted"/>
<evidence type="ECO:0000259" key="1">
    <source>
        <dbReference type="Pfam" id="PF24703"/>
    </source>
</evidence>
<evidence type="ECO:0000313" key="2">
    <source>
        <dbReference type="EMBL" id="GAJ05633.1"/>
    </source>
</evidence>
<sequence>MKTLYKSLPKDMSPNGHKFRVGKWYKVEGNLEICRKGFHASKNIIDSMNYVPAEVLAKVEVRGESIKQDDKQCWSEMKLIKTYKWTKKDSILLAIYAAELVLDNFEKEYPDDKRPR</sequence>
<gene>
    <name evidence="2" type="ORF">S12H4_52154</name>
</gene>
<dbReference type="EMBL" id="BARW01033051">
    <property type="protein sequence ID" value="GAJ05633.1"/>
    <property type="molecule type" value="Genomic_DNA"/>
</dbReference>
<name>X1TJY3_9ZZZZ</name>
<feature type="domain" description="DUF7666" evidence="1">
    <location>
        <begin position="4"/>
        <end position="86"/>
    </location>
</feature>
<reference evidence="2" key="1">
    <citation type="journal article" date="2014" name="Front. Microbiol.">
        <title>High frequency of phylogenetically diverse reductive dehalogenase-homologous genes in deep subseafloor sedimentary metagenomes.</title>
        <authorList>
            <person name="Kawai M."/>
            <person name="Futagami T."/>
            <person name="Toyoda A."/>
            <person name="Takaki Y."/>
            <person name="Nishi S."/>
            <person name="Hori S."/>
            <person name="Arai W."/>
            <person name="Tsubouchi T."/>
            <person name="Morono Y."/>
            <person name="Uchiyama I."/>
            <person name="Ito T."/>
            <person name="Fujiyama A."/>
            <person name="Inagaki F."/>
            <person name="Takami H."/>
        </authorList>
    </citation>
    <scope>NUCLEOTIDE SEQUENCE</scope>
    <source>
        <strain evidence="2">Expedition CK06-06</strain>
    </source>
</reference>
<dbReference type="InterPro" id="IPR056083">
    <property type="entry name" value="DUF7666"/>
</dbReference>
<dbReference type="AlphaFoldDB" id="X1TJY3"/>
<feature type="non-terminal residue" evidence="2">
    <location>
        <position position="116"/>
    </location>
</feature>
<dbReference type="Pfam" id="PF24703">
    <property type="entry name" value="DUF7666"/>
    <property type="match status" value="1"/>
</dbReference>
<accession>X1TJY3</accession>